<dbReference type="AlphaFoldDB" id="A0A644ZYH7"/>
<evidence type="ECO:0000313" key="1">
    <source>
        <dbReference type="EMBL" id="MPM45766.1"/>
    </source>
</evidence>
<dbReference type="EMBL" id="VSSQ01011008">
    <property type="protein sequence ID" value="MPM45766.1"/>
    <property type="molecule type" value="Genomic_DNA"/>
</dbReference>
<comment type="caution">
    <text evidence="1">The sequence shown here is derived from an EMBL/GenBank/DDBJ whole genome shotgun (WGS) entry which is preliminary data.</text>
</comment>
<gene>
    <name evidence="1" type="ORF">SDC9_92458</name>
</gene>
<proteinExistence type="predicted"/>
<sequence>MLIKQQKLWLAQGGHQQGQRLPLPARKQAHLGGQPVLQAQIKHEQRLAVLLPLLAGNAPGEPAGAAAAPGQGQVLLNVHIGAGAPHGVLKHPAQVFGALVLGQARYIRPVDDDAAVVGRVYACHAVEQRGFAGAVAADHGNKVAFLKRQVHALQRHALVDRAPVEHFIQVGDRQHLTALPAAYAALMLPSF</sequence>
<dbReference type="AntiFam" id="ANF00095">
    <property type="entry name" value="Shadow ORF (opposite ABC transporters)"/>
</dbReference>
<accession>A0A644ZYH7</accession>
<protein>
    <submittedName>
        <fullName evidence="1">Uncharacterized protein</fullName>
    </submittedName>
</protein>
<reference evidence="1" key="1">
    <citation type="submission" date="2019-08" db="EMBL/GenBank/DDBJ databases">
        <authorList>
            <person name="Kucharzyk K."/>
            <person name="Murdoch R.W."/>
            <person name="Higgins S."/>
            <person name="Loffler F."/>
        </authorList>
    </citation>
    <scope>NUCLEOTIDE SEQUENCE</scope>
</reference>
<organism evidence="1">
    <name type="scientific">bioreactor metagenome</name>
    <dbReference type="NCBI Taxonomy" id="1076179"/>
    <lineage>
        <taxon>unclassified sequences</taxon>
        <taxon>metagenomes</taxon>
        <taxon>ecological metagenomes</taxon>
    </lineage>
</organism>
<name>A0A644ZYH7_9ZZZZ</name>